<dbReference type="EMBL" id="LAZR01026851">
    <property type="protein sequence ID" value="KKL67452.1"/>
    <property type="molecule type" value="Genomic_DNA"/>
</dbReference>
<proteinExistence type="predicted"/>
<dbReference type="AlphaFoldDB" id="A0A0F9GWH1"/>
<name>A0A0F9GWH1_9ZZZZ</name>
<accession>A0A0F9GWH1</accession>
<gene>
    <name evidence="1" type="ORF">LCGC14_2134810</name>
</gene>
<comment type="caution">
    <text evidence="1">The sequence shown here is derived from an EMBL/GenBank/DDBJ whole genome shotgun (WGS) entry which is preliminary data.</text>
</comment>
<organism evidence="1">
    <name type="scientific">marine sediment metagenome</name>
    <dbReference type="NCBI Taxonomy" id="412755"/>
    <lineage>
        <taxon>unclassified sequences</taxon>
        <taxon>metagenomes</taxon>
        <taxon>ecological metagenomes</taxon>
    </lineage>
</organism>
<sequence>MARVQCTNTCYMPTGKKPRKGENQVVERYEDYFGNDADVYEIPDSRLEEFLDTGNFERVEDTD</sequence>
<protein>
    <submittedName>
        <fullName evidence="1">Uncharacterized protein</fullName>
    </submittedName>
</protein>
<reference evidence="1" key="1">
    <citation type="journal article" date="2015" name="Nature">
        <title>Complex archaea that bridge the gap between prokaryotes and eukaryotes.</title>
        <authorList>
            <person name="Spang A."/>
            <person name="Saw J.H."/>
            <person name="Jorgensen S.L."/>
            <person name="Zaremba-Niedzwiedzka K."/>
            <person name="Martijn J."/>
            <person name="Lind A.E."/>
            <person name="van Eijk R."/>
            <person name="Schleper C."/>
            <person name="Guy L."/>
            <person name="Ettema T.J."/>
        </authorList>
    </citation>
    <scope>NUCLEOTIDE SEQUENCE</scope>
</reference>
<evidence type="ECO:0000313" key="1">
    <source>
        <dbReference type="EMBL" id="KKL67452.1"/>
    </source>
</evidence>